<dbReference type="Proteomes" id="UP001250214">
    <property type="component" value="Unassembled WGS sequence"/>
</dbReference>
<accession>A0ABU2H8F0</accession>
<feature type="transmembrane region" description="Helical" evidence="1">
    <location>
        <begin position="43"/>
        <end position="60"/>
    </location>
</feature>
<dbReference type="RefSeq" id="WP_310913121.1">
    <property type="nucleotide sequence ID" value="NZ_JAVLVT010000006.1"/>
</dbReference>
<keyword evidence="1" id="KW-1133">Transmembrane helix</keyword>
<keyword evidence="1" id="KW-0812">Transmembrane</keyword>
<gene>
    <name evidence="2" type="ORF">RIF23_14860</name>
</gene>
<evidence type="ECO:0000313" key="2">
    <source>
        <dbReference type="EMBL" id="MDS1271574.1"/>
    </source>
</evidence>
<protein>
    <submittedName>
        <fullName evidence="2">Uncharacterized protein</fullName>
    </submittedName>
</protein>
<keyword evidence="3" id="KW-1185">Reference proteome</keyword>
<name>A0ABU2H8F0_9ACTN</name>
<dbReference type="EMBL" id="JAVLVT010000006">
    <property type="protein sequence ID" value="MDS1271574.1"/>
    <property type="molecule type" value="Genomic_DNA"/>
</dbReference>
<organism evidence="2 3">
    <name type="scientific">Lipingzhangella rawalii</name>
    <dbReference type="NCBI Taxonomy" id="2055835"/>
    <lineage>
        <taxon>Bacteria</taxon>
        <taxon>Bacillati</taxon>
        <taxon>Actinomycetota</taxon>
        <taxon>Actinomycetes</taxon>
        <taxon>Streptosporangiales</taxon>
        <taxon>Nocardiopsidaceae</taxon>
        <taxon>Lipingzhangella</taxon>
    </lineage>
</organism>
<reference evidence="3" key="1">
    <citation type="submission" date="2023-07" db="EMBL/GenBank/DDBJ databases">
        <title>Novel species in the genus Lipingzhangella isolated from Sambhar Salt Lake.</title>
        <authorList>
            <person name="Jiya N."/>
            <person name="Kajale S."/>
            <person name="Sharma A."/>
        </authorList>
    </citation>
    <scope>NUCLEOTIDE SEQUENCE [LARGE SCALE GENOMIC DNA]</scope>
    <source>
        <strain evidence="3">LS1_29</strain>
    </source>
</reference>
<sequence>MSDKVRLVCPVGRKRAATWSGGGALAVGAVVLALSPASVPNQIGAVLCGAAGIVLLVLGMRYHTPVLEVDAAEFRYTRGRYIVRIPFSEVGSYFLVDGQTRSLGLCDPAGRPRVFPSVEGRRARRPYLPLTRSVSRRAVGEFMEMAGIPPRERSLRSGA</sequence>
<evidence type="ECO:0000256" key="1">
    <source>
        <dbReference type="SAM" id="Phobius"/>
    </source>
</evidence>
<comment type="caution">
    <text evidence="2">The sequence shown here is derived from an EMBL/GenBank/DDBJ whole genome shotgun (WGS) entry which is preliminary data.</text>
</comment>
<proteinExistence type="predicted"/>
<evidence type="ECO:0000313" key="3">
    <source>
        <dbReference type="Proteomes" id="UP001250214"/>
    </source>
</evidence>
<feature type="transmembrane region" description="Helical" evidence="1">
    <location>
        <begin position="16"/>
        <end position="37"/>
    </location>
</feature>
<keyword evidence="1" id="KW-0472">Membrane</keyword>